<dbReference type="Pfam" id="PF14765">
    <property type="entry name" value="PS-DH"/>
    <property type="match status" value="1"/>
</dbReference>
<keyword evidence="2" id="KW-0597">Phosphoprotein</keyword>
<dbReference type="SUPFAM" id="SSF52151">
    <property type="entry name" value="FabD/lysophospholipase-like"/>
    <property type="match status" value="1"/>
</dbReference>
<dbReference type="PROSITE" id="PS52019">
    <property type="entry name" value="PKS_MFAS_DH"/>
    <property type="match status" value="1"/>
</dbReference>
<dbReference type="InterPro" id="IPR020841">
    <property type="entry name" value="PKS_Beta-ketoAc_synthase_dom"/>
</dbReference>
<dbReference type="Pfam" id="PF02801">
    <property type="entry name" value="Ketoacyl-synt_C"/>
    <property type="match status" value="1"/>
</dbReference>
<dbReference type="Pfam" id="PF00975">
    <property type="entry name" value="Thioesterase"/>
    <property type="match status" value="1"/>
</dbReference>
<evidence type="ECO:0000256" key="2">
    <source>
        <dbReference type="ARBA" id="ARBA00022553"/>
    </source>
</evidence>
<dbReference type="InterPro" id="IPR018201">
    <property type="entry name" value="Ketoacyl_synth_AS"/>
</dbReference>
<evidence type="ECO:0000259" key="8">
    <source>
        <dbReference type="PROSITE" id="PS52004"/>
    </source>
</evidence>
<feature type="region of interest" description="Disordered" evidence="6">
    <location>
        <begin position="1729"/>
        <end position="1748"/>
    </location>
</feature>
<dbReference type="Gene3D" id="3.30.70.3290">
    <property type="match status" value="1"/>
</dbReference>
<feature type="active site" description="Proton acceptor; for dehydratase activity" evidence="5">
    <location>
        <position position="1313"/>
    </location>
</feature>
<dbReference type="SUPFAM" id="SSF47336">
    <property type="entry name" value="ACP-like"/>
    <property type="match status" value="2"/>
</dbReference>
<dbReference type="InterPro" id="IPR014030">
    <property type="entry name" value="Ketoacyl_synth_N"/>
</dbReference>
<dbReference type="Proteomes" id="UP000469558">
    <property type="component" value="Unassembled WGS sequence"/>
</dbReference>
<dbReference type="InterPro" id="IPR014043">
    <property type="entry name" value="Acyl_transferase_dom"/>
</dbReference>
<dbReference type="PROSITE" id="PS50075">
    <property type="entry name" value="CARRIER"/>
    <property type="match status" value="2"/>
</dbReference>
<feature type="domain" description="PKS/mFAS DH" evidence="9">
    <location>
        <begin position="1281"/>
        <end position="1590"/>
    </location>
</feature>
<dbReference type="GO" id="GO:0004312">
    <property type="term" value="F:fatty acid synthase activity"/>
    <property type="evidence" value="ECO:0007669"/>
    <property type="project" value="TreeGrafter"/>
</dbReference>
<dbReference type="FunFam" id="3.40.366.10:FF:000002">
    <property type="entry name" value="Probable polyketide synthase 2"/>
    <property type="match status" value="1"/>
</dbReference>
<dbReference type="InterPro" id="IPR030918">
    <property type="entry name" value="PT_fungal_PKS"/>
</dbReference>
<dbReference type="FunFam" id="3.40.50.1820:FF:000116">
    <property type="entry name" value="Sterigmatocystin biosynthesis polyketide synthase"/>
    <property type="match status" value="1"/>
</dbReference>
<dbReference type="InterPro" id="IPR050091">
    <property type="entry name" value="PKS_NRPS_Biosynth_Enz"/>
</dbReference>
<protein>
    <submittedName>
        <fullName evidence="10">Conidial yellow pigment biosynthesis polyketide synthase</fullName>
    </submittedName>
</protein>
<dbReference type="Pfam" id="PF16073">
    <property type="entry name" value="SAT"/>
    <property type="match status" value="1"/>
</dbReference>
<dbReference type="GO" id="GO:0044550">
    <property type="term" value="P:secondary metabolite biosynthetic process"/>
    <property type="evidence" value="ECO:0007669"/>
    <property type="project" value="UniProtKB-ARBA"/>
</dbReference>
<dbReference type="InterPro" id="IPR029058">
    <property type="entry name" value="AB_hydrolase_fold"/>
</dbReference>
<dbReference type="InterPro" id="IPR001031">
    <property type="entry name" value="Thioesterase"/>
</dbReference>
<dbReference type="InterPro" id="IPR032088">
    <property type="entry name" value="SAT"/>
</dbReference>
<evidence type="ECO:0000256" key="4">
    <source>
        <dbReference type="ARBA" id="ARBA00022737"/>
    </source>
</evidence>
<feature type="region of interest" description="C-terminal hotdog fold" evidence="5">
    <location>
        <begin position="1439"/>
        <end position="1590"/>
    </location>
</feature>
<evidence type="ECO:0000256" key="6">
    <source>
        <dbReference type="SAM" id="MobiDB-lite"/>
    </source>
</evidence>
<dbReference type="SMART" id="SM00827">
    <property type="entry name" value="PKS_AT"/>
    <property type="match status" value="1"/>
</dbReference>
<evidence type="ECO:0000259" key="9">
    <source>
        <dbReference type="PROSITE" id="PS52019"/>
    </source>
</evidence>
<keyword evidence="3" id="KW-0808">Transferase</keyword>
<evidence type="ECO:0000256" key="1">
    <source>
        <dbReference type="ARBA" id="ARBA00022450"/>
    </source>
</evidence>
<proteinExistence type="predicted"/>
<feature type="domain" description="Carrier" evidence="7">
    <location>
        <begin position="1763"/>
        <end position="1840"/>
    </location>
</feature>
<evidence type="ECO:0000313" key="10">
    <source>
        <dbReference type="EMBL" id="TVY82326.1"/>
    </source>
</evidence>
<dbReference type="SUPFAM" id="SSF53474">
    <property type="entry name" value="alpha/beta-Hydrolases"/>
    <property type="match status" value="1"/>
</dbReference>
<keyword evidence="1" id="KW-0596">Phosphopantetheine</keyword>
<accession>A0A8T9CAH7</accession>
<dbReference type="PANTHER" id="PTHR43775">
    <property type="entry name" value="FATTY ACID SYNTHASE"/>
    <property type="match status" value="1"/>
</dbReference>
<dbReference type="SUPFAM" id="SSF55048">
    <property type="entry name" value="Probable ACP-binding domain of malonyl-CoA ACP transacylase"/>
    <property type="match status" value="1"/>
</dbReference>
<dbReference type="InterPro" id="IPR042104">
    <property type="entry name" value="PKS_dehydratase_sf"/>
</dbReference>
<sequence>MDVILFGDQTADFQAFLAKALVRKDLPLLCSFLEKVHVALQDEISSLPATSRRSFPQFSNVTEFVSRYYQKQHFNPAAESAIACLAQLTHFIGFFEDRPLEYLQISKTQVLGICTGLLAASAVASCNSLIALIPLAVQSIRVAFRLGSRVASTGAQIESSSCDQEWSTVVVGLGSEAAKIALAEFNDSEGLALSNKLYVSAVGAASVTITGPPSIRRVLFEKSTEFQGLQRKEIPIKGPYHASHLYNVADVDRIISGSIADQIKQYDVVHQLVGLSSSSEQTSALQLFRDCVLEILAFEVHLDSSIKTCVSRARSSSSSDVRVLAMGPTALANTLISSLKVGGGLNLSLEDYVSWTSQNTVPKPTNGNLQNSKIAIIGMAGRFPNAADHEAFWKLLEQGLDVHREIPSNRFDAQAHVDPSGKAKNKSHTPYGCFIDDPGLFDPRFFNMSPREATQTDPMQRLALSTTYEAMEMAGFVRDRTPSSQAHRVATFYGQTSDDWREINAAQDIDTYFITGGVRAFGPGRINYHFGFSGPSFSVDTACSSSFAAINLACNSLRAGDCDTVFAGGMNVLTNPDIFSGLSKGQFLSKTGSCKTYDEGADGYCRGDGVVTLILKRLDDAVTDHDPVLGVINGIATNHSAEAVSITHPHAGAQKFLFQKIMDEAGVDARSVKYVEMHGTGTQAGDGVEMDSVSSIFAPSKSKRRSDQPLFVGSAKSNIGHGEAVSGACALVKTLMMFQKNIIPPHSGIKTRINQSFPQDLEQRQLRIASRTTPFLRTGTSPRYIFINNFSAAGGNTAMLLEDAPVPSALVSDPRSSHLVVVSAKSLSSFKQNVQRLLSWSKDQSDSALASLAYTTTARRYHYQYRVAIEAKDMVQFRQSLSSHASAARAPISSSAKPQIAFAFTGQGSHYIGMGQKLFQDLELFRRDISDFDSLAVSQGFPSFIGLIDGTIKDLVDVSPVVTQLAITCSQIALTHLWSSWGITPSVVVGHSLGEYAALHVAGVLSVLDTIILVGRRAQLLVSACTIGSHAMLAVRASLSSVQSLLSHVAVEIACINGPEELVFSGTVDQVELLNVTLTSRGIKTTKLNVPYAFHSAQVDPILDDFQTSMGSTTFNTPQIPVISTLLGEVVTEAGIFNASYLVRHCRESVNLLGGIEAALESETVDEKTVWIEIGPHPVCVNMIKATIGKDTTAVLSLRRNEDPWTTISSSISSLFHTGVNIDWQEYHREFSRSHEVLSIPSYAYDDKVYWIDYKENWCLTKGEKSLAAPPPPPFSTTSIHKIVQEIVNPTTALVIGESGLSEPLLRAAIEGHLVNGVGLCPSSLYADMALTICNYAYKVANPDSEPPHLNVGDMETHSPLVLDLGPKAEKKTLQIEARIDFKSERATVTYRSILPNGDVVDQAKCIVTFEDSNVWMNEWERRKYLVKGRIDSLRAGGKGIHHIQRGLAYKLFSALVQYDDKYRGMEEVILSSDNLEATSKVAFQSTIKDGKFHMSPYFIDSVAHISGFIMNANDAVDSKKHIYISHGWESMRFARNLDADKKYTSYVKMQAVPGAKGVVAGDVYVFDGEEIIGVVGGLRFQCVPRALLDTLFGVKSKPSARLTPAPAKVTTQKVSQAVSKTGNSPSRVTTQKLQIKEKSTTYTGVSASAVTNQALQIIASEVGCEISELVDPIQLSDLGIDSLMSLSISGRFREELELNISSSALSDIPTIASLKAYLQQFESSDSANVSGMSTPDMASSDSGFSEDLSEGFDDVEDLGVSTENDDLVQIIRSTIAEEMGVEVEEISDNTDLATMGMDSLMSLSILGALREKTGLSMHSNLLIDNTCVEKIETSLGLRKEKPRKVSINITKVTTHAAVSTSQTITSLSLSSYPKAQSILLQGNPRTATHTLFLLPDGSGSATSYATIPDIAPSSLAVYGLNCPFMKTPEAFTIGVAGVTQIYMAEIQRRQPTGPYILGGWSAGGVLAFEMTRQLMQKGECVEKLLLIDSPCPVGLEALPSSFHRFCDSIGLLGNGDSSKIPSWLLPHFAAAVRELTAYSVSLNSMIDSIDTSKMPATTAIWARDGIVARESDPKPEWDPSVPMPNSMQWLVENRTHRLGTNGWERLVGQNIKCVSTKGNHFTMMRAPITQELSLLMKEALDV</sequence>
<keyword evidence="4" id="KW-0677">Repeat</keyword>
<dbReference type="Gene3D" id="3.40.366.10">
    <property type="entry name" value="Malonyl-Coenzyme A Acyl Carrier Protein, domain 2"/>
    <property type="match status" value="2"/>
</dbReference>
<dbReference type="Gene3D" id="3.40.47.10">
    <property type="match status" value="1"/>
</dbReference>
<dbReference type="GO" id="GO:0031177">
    <property type="term" value="F:phosphopantetheine binding"/>
    <property type="evidence" value="ECO:0007669"/>
    <property type="project" value="InterPro"/>
</dbReference>
<feature type="region of interest" description="N-terminal hotdog fold" evidence="5">
    <location>
        <begin position="1281"/>
        <end position="1415"/>
    </location>
</feature>
<dbReference type="InterPro" id="IPR049900">
    <property type="entry name" value="PKS_mFAS_DH"/>
</dbReference>
<dbReference type="SMART" id="SM00825">
    <property type="entry name" value="PKS_KS"/>
    <property type="match status" value="1"/>
</dbReference>
<feature type="compositionally biased region" description="Polar residues" evidence="6">
    <location>
        <begin position="1729"/>
        <end position="1744"/>
    </location>
</feature>
<dbReference type="SMART" id="SM00823">
    <property type="entry name" value="PKS_PP"/>
    <property type="match status" value="2"/>
</dbReference>
<dbReference type="CDD" id="cd00833">
    <property type="entry name" value="PKS"/>
    <property type="match status" value="1"/>
</dbReference>
<evidence type="ECO:0000259" key="7">
    <source>
        <dbReference type="PROSITE" id="PS50075"/>
    </source>
</evidence>
<evidence type="ECO:0000313" key="11">
    <source>
        <dbReference type="Proteomes" id="UP000469558"/>
    </source>
</evidence>
<dbReference type="InterPro" id="IPR036736">
    <property type="entry name" value="ACP-like_sf"/>
</dbReference>
<dbReference type="Pfam" id="PF00109">
    <property type="entry name" value="ketoacyl-synt"/>
    <property type="match status" value="1"/>
</dbReference>
<dbReference type="GO" id="GO:0004315">
    <property type="term" value="F:3-oxoacyl-[acyl-carrier-protein] synthase activity"/>
    <property type="evidence" value="ECO:0007669"/>
    <property type="project" value="InterPro"/>
</dbReference>
<feature type="domain" description="Carrier" evidence="7">
    <location>
        <begin position="1646"/>
        <end position="1723"/>
    </location>
</feature>
<dbReference type="OrthoDB" id="329835at2759"/>
<evidence type="ECO:0000256" key="5">
    <source>
        <dbReference type="PROSITE-ProRule" id="PRU01363"/>
    </source>
</evidence>
<comment type="caution">
    <text evidence="10">The sequence shown here is derived from an EMBL/GenBank/DDBJ whole genome shotgun (WGS) entry which is preliminary data.</text>
</comment>
<dbReference type="NCBIfam" id="TIGR04532">
    <property type="entry name" value="PT_fungal_PKS"/>
    <property type="match status" value="1"/>
</dbReference>
<organism evidence="10 11">
    <name type="scientific">Lachnellula suecica</name>
    <dbReference type="NCBI Taxonomy" id="602035"/>
    <lineage>
        <taxon>Eukaryota</taxon>
        <taxon>Fungi</taxon>
        <taxon>Dikarya</taxon>
        <taxon>Ascomycota</taxon>
        <taxon>Pezizomycotina</taxon>
        <taxon>Leotiomycetes</taxon>
        <taxon>Helotiales</taxon>
        <taxon>Lachnaceae</taxon>
        <taxon>Lachnellula</taxon>
    </lineage>
</organism>
<dbReference type="InterPro" id="IPR009081">
    <property type="entry name" value="PP-bd_ACP"/>
</dbReference>
<dbReference type="EMBL" id="QGMK01000335">
    <property type="protein sequence ID" value="TVY82326.1"/>
    <property type="molecule type" value="Genomic_DNA"/>
</dbReference>
<dbReference type="InterPro" id="IPR014031">
    <property type="entry name" value="Ketoacyl_synth_C"/>
</dbReference>
<gene>
    <name evidence="10" type="primary">wA_1</name>
    <name evidence="10" type="ORF">LSUE1_G004593</name>
</gene>
<dbReference type="InterPro" id="IPR016039">
    <property type="entry name" value="Thiolase-like"/>
</dbReference>
<dbReference type="PROSITE" id="PS52004">
    <property type="entry name" value="KS3_2"/>
    <property type="match status" value="1"/>
</dbReference>
<feature type="domain" description="Ketosynthase family 3 (KS3)" evidence="8">
    <location>
        <begin position="371"/>
        <end position="803"/>
    </location>
</feature>
<dbReference type="SUPFAM" id="SSF53901">
    <property type="entry name" value="Thiolase-like"/>
    <property type="match status" value="1"/>
</dbReference>
<dbReference type="InterPro" id="IPR020806">
    <property type="entry name" value="PKS_PP-bd"/>
</dbReference>
<dbReference type="InterPro" id="IPR049551">
    <property type="entry name" value="PKS_DH_C"/>
</dbReference>
<keyword evidence="11" id="KW-1185">Reference proteome</keyword>
<dbReference type="PANTHER" id="PTHR43775:SF37">
    <property type="entry name" value="SI:DKEY-61P9.11"/>
    <property type="match status" value="1"/>
</dbReference>
<dbReference type="PROSITE" id="PS00606">
    <property type="entry name" value="KS3_1"/>
    <property type="match status" value="1"/>
</dbReference>
<dbReference type="InterPro" id="IPR016036">
    <property type="entry name" value="Malonyl_transacylase_ACP-bd"/>
</dbReference>
<feature type="active site" description="Proton donor; for dehydratase activity" evidence="5">
    <location>
        <position position="1501"/>
    </location>
</feature>
<dbReference type="InterPro" id="IPR016035">
    <property type="entry name" value="Acyl_Trfase/lysoPLipase"/>
</dbReference>
<dbReference type="InterPro" id="IPR001227">
    <property type="entry name" value="Ac_transferase_dom_sf"/>
</dbReference>
<dbReference type="Gene3D" id="3.10.129.110">
    <property type="entry name" value="Polyketide synthase dehydratase"/>
    <property type="match status" value="1"/>
</dbReference>
<dbReference type="Pfam" id="PF00550">
    <property type="entry name" value="PP-binding"/>
    <property type="match status" value="2"/>
</dbReference>
<dbReference type="Gene3D" id="1.10.1200.10">
    <property type="entry name" value="ACP-like"/>
    <property type="match status" value="2"/>
</dbReference>
<dbReference type="Pfam" id="PF22621">
    <property type="entry name" value="CurL-like_PKS_C"/>
    <property type="match status" value="1"/>
</dbReference>
<dbReference type="GO" id="GO:0006633">
    <property type="term" value="P:fatty acid biosynthetic process"/>
    <property type="evidence" value="ECO:0007669"/>
    <property type="project" value="InterPro"/>
</dbReference>
<dbReference type="FunFam" id="3.10.129.110:FF:000001">
    <property type="entry name" value="Sterigmatocystin biosynthesis polyketide synthase"/>
    <property type="match status" value="1"/>
</dbReference>
<evidence type="ECO:0000256" key="3">
    <source>
        <dbReference type="ARBA" id="ARBA00022679"/>
    </source>
</evidence>
<name>A0A8T9CAH7_9HELO</name>
<dbReference type="Gene3D" id="3.40.50.1820">
    <property type="entry name" value="alpha/beta hydrolase"/>
    <property type="match status" value="1"/>
</dbReference>
<reference evidence="10 11" key="1">
    <citation type="submission" date="2018-05" db="EMBL/GenBank/DDBJ databases">
        <title>Genome sequencing and assembly of the regulated plant pathogen Lachnellula willkommii and related sister species for the development of diagnostic species identification markers.</title>
        <authorList>
            <person name="Giroux E."/>
            <person name="Bilodeau G."/>
        </authorList>
    </citation>
    <scope>NUCLEOTIDE SEQUENCE [LARGE SCALE GENOMIC DNA]</scope>
    <source>
        <strain evidence="10 11">CBS 268.59</strain>
    </source>
</reference>
<dbReference type="Pfam" id="PF00698">
    <property type="entry name" value="Acyl_transf_1"/>
    <property type="match status" value="1"/>
</dbReference>